<feature type="compositionally biased region" description="Low complexity" evidence="1">
    <location>
        <begin position="104"/>
        <end position="123"/>
    </location>
</feature>
<feature type="region of interest" description="Disordered" evidence="1">
    <location>
        <begin position="925"/>
        <end position="1003"/>
    </location>
</feature>
<feature type="compositionally biased region" description="Polar residues" evidence="1">
    <location>
        <begin position="1288"/>
        <end position="1300"/>
    </location>
</feature>
<feature type="compositionally biased region" description="Polar residues" evidence="1">
    <location>
        <begin position="1242"/>
        <end position="1265"/>
    </location>
</feature>
<dbReference type="EMBL" id="CAFZ01000582">
    <property type="protein sequence ID" value="CCA76024.1"/>
    <property type="molecule type" value="Genomic_DNA"/>
</dbReference>
<feature type="compositionally biased region" description="Low complexity" evidence="1">
    <location>
        <begin position="1276"/>
        <end position="1287"/>
    </location>
</feature>
<feature type="region of interest" description="Disordered" evidence="1">
    <location>
        <begin position="659"/>
        <end position="707"/>
    </location>
</feature>
<feature type="compositionally biased region" description="Low complexity" evidence="1">
    <location>
        <begin position="596"/>
        <end position="615"/>
    </location>
</feature>
<feature type="region of interest" description="Disordered" evidence="1">
    <location>
        <begin position="1"/>
        <end position="156"/>
    </location>
</feature>
<name>G4TXI1_SERID</name>
<dbReference type="OrthoDB" id="3184143at2759"/>
<dbReference type="InParanoid" id="G4TXI1"/>
<feature type="compositionally biased region" description="Low complexity" evidence="1">
    <location>
        <begin position="880"/>
        <end position="902"/>
    </location>
</feature>
<reference evidence="2 3" key="1">
    <citation type="journal article" date="2011" name="PLoS Pathog.">
        <title>Endophytic Life Strategies Decoded by Genome and Transcriptome Analyses of the Mutualistic Root Symbiont Piriformospora indica.</title>
        <authorList>
            <person name="Zuccaro A."/>
            <person name="Lahrmann U."/>
            <person name="Guldener U."/>
            <person name="Langen G."/>
            <person name="Pfiffi S."/>
            <person name="Biedenkopf D."/>
            <person name="Wong P."/>
            <person name="Samans B."/>
            <person name="Grimm C."/>
            <person name="Basiewicz M."/>
            <person name="Murat C."/>
            <person name="Martin F."/>
            <person name="Kogel K.H."/>
        </authorList>
    </citation>
    <scope>NUCLEOTIDE SEQUENCE [LARGE SCALE GENOMIC DNA]</scope>
    <source>
        <strain evidence="2 3">DSM 11827</strain>
    </source>
</reference>
<sequence>MLHRSNPVPPNPSLQSIESSLQGALQTPITTSDSSLSPRRDREPTQTRLRSPSWAAQAVHAHEKPIKMTGNSSGTSSSNQTGNSGRPGGRALPPPRFQRKQRPPRVQQALAANGNGSNNTKNNNGGGSSSRRGGGRNANTQSTTAGNAGTLTLGPANNWGVGTGSVVSLSMAAVNAASARGSVLHQAAAAAAASSSRSLMNDSHGIPLADSTLTATSEVHLDPVQLHNRITFGMGHPTSPSVPLDVYHPDAAIHQGAVRPGLVVPGELLPSTQLPSLNLRARSQSHHGVQPTYRQQQLEFDPGLLNGLGHQIDPAEFGVPAHLRNRSRSLMNPLDVSLPVQPSGILPNPGQQPVDDSLRAVTNELSTTLRLTQQTEKKPLKGVLKVRKSTPEFEGHLSTTLPIPPVPHTQNVDATTASALSDLDYYGFSSTRASPPDPSLTLPDNLQAEYAQQLKLLQQEYAIKAAKAERTRQRSLERSRTPGSASRTAPMVEKSVSSASPKGVSFHDQVQVMEPVQQSRMQPGDVRASYHSWTDQWNPMPPMPAYARGEDESSSSLEVDSEAEIGSNVGDRGHDDHFKDLHEEYPPASPAQHEWSSPSNSSSAAPLPSPSGAISHGTESPATESIPTFDVLPSIQVEVIAPTPEVNPVELATVDEHVPRPLADGAHPDIQEVVASTPEEPVIAQQASPRTSAESSGSSDSNKTVLRIEPTLSEVAASTAQASVSNAHKVAASSVSRIQTPTSERAQASADDVSLAHNMPHSITPGVQRTEVRDTRQTRSAIPPISTNSPFARQSPQLQTSVFAPVSMLPDVASPTDSHSNSVQSFSDEPQRWDLEERTRLSSIPSVSSLSSGIMGHDRLMESPRVAAVGQGRLDSLRQRSMSALSPPSMSGGPASRSSHSSSHAHDDASLRYLRGRAGPRSVLSANELSSSASVESGSSHAASGASHLGRSYERSNAGSLLSHSSSGYGLQDSRGRAGSTASRRSNLSDAMPITAAPAGGGMPLATLDTQRPHQPLVPNMPSLDSISNTGGRASGNVGSGLPATRRGLGGDSIWTLGKEEEAKWSAPPSLGGQSTAPLVQQTYQYGPKSFVPEPPTSAMPRSRVDSQALGHEYGVPVEFPEIQHPYNPVDRLPARNAPIPSTMLSRHDPIGYKDYEPRSNLQIPYERHAQLEFPEMPAGYGPSLSSPAFTHYDEEPVSGQISVMLSPHELEQLRALRMAQVRAQAAPYAPPPSSSLHNQKRLPTQASTRSLPTMGSSVPPQYQVQPMPAFVPDVASGRPSSASRPSTALTGKSSHSGESGETIGGRRSVVTLPASGGVFPRYQEFTTPYPDASVRPGSSSGRFKSLFKSRDSRVFK</sequence>
<proteinExistence type="predicted"/>
<feature type="region of interest" description="Disordered" evidence="1">
    <location>
        <begin position="517"/>
        <end position="629"/>
    </location>
</feature>
<evidence type="ECO:0000313" key="3">
    <source>
        <dbReference type="Proteomes" id="UP000007148"/>
    </source>
</evidence>
<dbReference type="Proteomes" id="UP000007148">
    <property type="component" value="Unassembled WGS sequence"/>
</dbReference>
<dbReference type="HOGENOM" id="CLU_257245_0_0_1"/>
<feature type="region of interest" description="Disordered" evidence="1">
    <location>
        <begin position="1225"/>
        <end position="1357"/>
    </location>
</feature>
<feature type="compositionally biased region" description="Polar residues" evidence="1">
    <location>
        <begin position="685"/>
        <end position="704"/>
    </location>
</feature>
<protein>
    <submittedName>
        <fullName evidence="2">Uncharacterized protein</fullName>
    </submittedName>
</protein>
<feature type="compositionally biased region" description="Basic and acidic residues" evidence="1">
    <location>
        <begin position="571"/>
        <end position="585"/>
    </location>
</feature>
<accession>G4TXI1</accession>
<feature type="compositionally biased region" description="Low complexity" evidence="1">
    <location>
        <begin position="925"/>
        <end position="948"/>
    </location>
</feature>
<feature type="region of interest" description="Disordered" evidence="1">
    <location>
        <begin position="812"/>
        <end position="853"/>
    </location>
</feature>
<evidence type="ECO:0000256" key="1">
    <source>
        <dbReference type="SAM" id="MobiDB-lite"/>
    </source>
</evidence>
<feature type="compositionally biased region" description="Basic and acidic residues" evidence="1">
    <location>
        <begin position="467"/>
        <end position="480"/>
    </location>
</feature>
<gene>
    <name evidence="2" type="ORF">PIIN_10024</name>
</gene>
<feature type="compositionally biased region" description="Polar residues" evidence="1">
    <location>
        <begin position="617"/>
        <end position="626"/>
    </location>
</feature>
<feature type="compositionally biased region" description="Polar residues" evidence="1">
    <location>
        <begin position="13"/>
        <end position="37"/>
    </location>
</feature>
<feature type="compositionally biased region" description="Polar residues" evidence="1">
    <location>
        <begin position="815"/>
        <end position="828"/>
    </location>
</feature>
<feature type="compositionally biased region" description="Basic and acidic residues" evidence="1">
    <location>
        <begin position="829"/>
        <end position="840"/>
    </location>
</feature>
<comment type="caution">
    <text evidence="2">The sequence shown here is derived from an EMBL/GenBank/DDBJ whole genome shotgun (WGS) entry which is preliminary data.</text>
</comment>
<organism evidence="2 3">
    <name type="scientific">Serendipita indica (strain DSM 11827)</name>
    <name type="common">Root endophyte fungus</name>
    <name type="synonym">Piriformospora indica</name>
    <dbReference type="NCBI Taxonomy" id="1109443"/>
    <lineage>
        <taxon>Eukaryota</taxon>
        <taxon>Fungi</taxon>
        <taxon>Dikarya</taxon>
        <taxon>Basidiomycota</taxon>
        <taxon>Agaricomycotina</taxon>
        <taxon>Agaricomycetes</taxon>
        <taxon>Sebacinales</taxon>
        <taxon>Serendipitaceae</taxon>
        <taxon>Serendipita</taxon>
    </lineage>
</organism>
<feature type="compositionally biased region" description="Low complexity" evidence="1">
    <location>
        <begin position="842"/>
        <end position="852"/>
    </location>
</feature>
<feature type="region of interest" description="Disordered" evidence="1">
    <location>
        <begin position="880"/>
        <end position="910"/>
    </location>
</feature>
<feature type="compositionally biased region" description="Low complexity" evidence="1">
    <location>
        <begin position="137"/>
        <end position="154"/>
    </location>
</feature>
<keyword evidence="3" id="KW-1185">Reference proteome</keyword>
<feature type="compositionally biased region" description="Low complexity" evidence="1">
    <location>
        <begin position="69"/>
        <end position="84"/>
    </location>
</feature>
<feature type="region of interest" description="Disordered" evidence="1">
    <location>
        <begin position="467"/>
        <end position="504"/>
    </location>
</feature>
<evidence type="ECO:0000313" key="2">
    <source>
        <dbReference type="EMBL" id="CCA76024.1"/>
    </source>
</evidence>
<feature type="compositionally biased region" description="Low complexity" evidence="1">
    <location>
        <begin position="959"/>
        <end position="986"/>
    </location>
</feature>